<sequence length="239" mass="25083">MLSIASSELIQIFRNRLVLVTSLVMPVAVSAFFIYQHETFTQLGSLGYIAAIVMFTVLAFGLYTTAVTTLASRRQNLFLKRLRSTAASDAGILSGLLLPVTVIAAVQIVAILVVLAVVTTTPADIALLAAGLIATVVMMIGLALATAGVTNSPEHAQVTTLPISLGVIAVASWVGIAGTEELTLLKRLLPGGAATELVSNAWNGGVPLTESLLLLAPTLAWVVVAIALAARIFRWEPRR</sequence>
<organism evidence="2 3">
    <name type="scientific">Nakamurella leprariae</name>
    <dbReference type="NCBI Taxonomy" id="2803911"/>
    <lineage>
        <taxon>Bacteria</taxon>
        <taxon>Bacillati</taxon>
        <taxon>Actinomycetota</taxon>
        <taxon>Actinomycetes</taxon>
        <taxon>Nakamurellales</taxon>
        <taxon>Nakamurellaceae</taxon>
        <taxon>Nakamurella</taxon>
    </lineage>
</organism>
<protein>
    <submittedName>
        <fullName evidence="2">ABC transporter permease</fullName>
    </submittedName>
</protein>
<feature type="transmembrane region" description="Helical" evidence="1">
    <location>
        <begin position="92"/>
        <end position="119"/>
    </location>
</feature>
<dbReference type="PANTHER" id="PTHR43027">
    <property type="entry name" value="DOXORUBICIN RESISTANCE ABC TRANSPORTER PERMEASE PROTEIN DRRC-RELATED"/>
    <property type="match status" value="1"/>
</dbReference>
<gene>
    <name evidence="2" type="ORF">JL106_19495</name>
</gene>
<evidence type="ECO:0000256" key="1">
    <source>
        <dbReference type="SAM" id="Phobius"/>
    </source>
</evidence>
<feature type="transmembrane region" description="Helical" evidence="1">
    <location>
        <begin position="125"/>
        <end position="149"/>
    </location>
</feature>
<feature type="transmembrane region" description="Helical" evidence="1">
    <location>
        <begin position="47"/>
        <end position="71"/>
    </location>
</feature>
<dbReference type="PANTHER" id="PTHR43027:SF2">
    <property type="entry name" value="TRANSPORT PERMEASE PROTEIN"/>
    <property type="match status" value="1"/>
</dbReference>
<keyword evidence="1" id="KW-0812">Transmembrane</keyword>
<keyword evidence="3" id="KW-1185">Reference proteome</keyword>
<evidence type="ECO:0000313" key="2">
    <source>
        <dbReference type="EMBL" id="MBM9469477.1"/>
    </source>
</evidence>
<keyword evidence="1" id="KW-1133">Transmembrane helix</keyword>
<keyword evidence="1" id="KW-0472">Membrane</keyword>
<comment type="caution">
    <text evidence="2">The sequence shown here is derived from an EMBL/GenBank/DDBJ whole genome shotgun (WGS) entry which is preliminary data.</text>
</comment>
<dbReference type="Proteomes" id="UP000663792">
    <property type="component" value="Unassembled WGS sequence"/>
</dbReference>
<proteinExistence type="predicted"/>
<dbReference type="EMBL" id="JAERWK010000027">
    <property type="protein sequence ID" value="MBM9469477.1"/>
    <property type="molecule type" value="Genomic_DNA"/>
</dbReference>
<dbReference type="InterPro" id="IPR052902">
    <property type="entry name" value="ABC-2_transporter"/>
</dbReference>
<accession>A0A938YJK9</accession>
<reference evidence="2" key="1">
    <citation type="submission" date="2021-01" db="EMBL/GenBank/DDBJ databases">
        <title>YIM 132084 draft genome.</title>
        <authorList>
            <person name="An D."/>
        </authorList>
    </citation>
    <scope>NUCLEOTIDE SEQUENCE</scope>
    <source>
        <strain evidence="2">YIM 132084</strain>
    </source>
</reference>
<name>A0A938YJK9_9ACTN</name>
<dbReference type="RefSeq" id="WP_205262441.1">
    <property type="nucleotide sequence ID" value="NZ_JAERWK010000027.1"/>
</dbReference>
<feature type="transmembrane region" description="Helical" evidence="1">
    <location>
        <begin position="17"/>
        <end position="35"/>
    </location>
</feature>
<feature type="transmembrane region" description="Helical" evidence="1">
    <location>
        <begin position="161"/>
        <end position="179"/>
    </location>
</feature>
<dbReference type="AlphaFoldDB" id="A0A938YJK9"/>
<feature type="transmembrane region" description="Helical" evidence="1">
    <location>
        <begin position="212"/>
        <end position="233"/>
    </location>
</feature>
<evidence type="ECO:0000313" key="3">
    <source>
        <dbReference type="Proteomes" id="UP000663792"/>
    </source>
</evidence>